<evidence type="ECO:0000256" key="13">
    <source>
        <dbReference type="PIRSR" id="PIRSR001461-2"/>
    </source>
</evidence>
<evidence type="ECO:0000256" key="4">
    <source>
        <dbReference type="ARBA" id="ARBA00001947"/>
    </source>
</evidence>
<evidence type="ECO:0000256" key="14">
    <source>
        <dbReference type="PIRSR" id="PIRSR001461-3"/>
    </source>
</evidence>
<keyword evidence="8 10" id="KW-0479">Metal-binding</keyword>
<dbReference type="CDD" id="cd00429">
    <property type="entry name" value="RPE"/>
    <property type="match status" value="1"/>
</dbReference>
<reference evidence="15 16" key="1">
    <citation type="journal article" date="2018" name="Genome Biol. Evol.">
        <title>Cladogenesis and Genomic Streamlining in Extracellular Endosymbionts of Tropical Stink Bugs.</title>
        <authorList>
            <person name="Otero-Bravo A."/>
            <person name="Goffredi S."/>
            <person name="Sabree Z.L."/>
        </authorList>
    </citation>
    <scope>NUCLEOTIDE SEQUENCE [LARGE SCALE GENOMIC DNA]</scope>
    <source>
        <strain evidence="15 16">SoEL</strain>
    </source>
</reference>
<evidence type="ECO:0000313" key="16">
    <source>
        <dbReference type="Proteomes" id="UP000296144"/>
    </source>
</evidence>
<feature type="active site" description="Proton donor" evidence="10 12">
    <location>
        <position position="177"/>
    </location>
</feature>
<comment type="cofactor">
    <cofactor evidence="10 13">
        <name>a divalent metal cation</name>
        <dbReference type="ChEBI" id="CHEBI:60240"/>
    </cofactor>
    <text evidence="10 13">Binds 1 divalent metal cation per subunit.</text>
</comment>
<dbReference type="InterPro" id="IPR013785">
    <property type="entry name" value="Aldolase_TIM"/>
</dbReference>
<dbReference type="Pfam" id="PF00834">
    <property type="entry name" value="Ribul_P_3_epim"/>
    <property type="match status" value="1"/>
</dbReference>
<dbReference type="HAMAP" id="MF_02227">
    <property type="entry name" value="RPE"/>
    <property type="match status" value="1"/>
</dbReference>
<feature type="binding site" evidence="14">
    <location>
        <begin position="144"/>
        <end position="147"/>
    </location>
    <ligand>
        <name>substrate</name>
    </ligand>
</feature>
<dbReference type="InterPro" id="IPR011060">
    <property type="entry name" value="RibuloseP-bd_barrel"/>
</dbReference>
<accession>A0A2P5SVW2</accession>
<keyword evidence="9 10" id="KW-0413">Isomerase</keyword>
<organism evidence="15 16">
    <name type="scientific">Candidatus Pantoea edessiphila</name>
    <dbReference type="NCBI Taxonomy" id="2044610"/>
    <lineage>
        <taxon>Bacteria</taxon>
        <taxon>Pseudomonadati</taxon>
        <taxon>Pseudomonadota</taxon>
        <taxon>Gammaproteobacteria</taxon>
        <taxon>Enterobacterales</taxon>
        <taxon>Erwiniaceae</taxon>
        <taxon>Pantoea</taxon>
    </lineage>
</organism>
<keyword evidence="13" id="KW-0464">Manganese</keyword>
<comment type="cofactor">
    <cofactor evidence="5">
        <name>Fe(2+)</name>
        <dbReference type="ChEBI" id="CHEBI:29033"/>
    </cofactor>
</comment>
<dbReference type="AlphaFoldDB" id="A0A2P5SVW2"/>
<evidence type="ECO:0000256" key="6">
    <source>
        <dbReference type="ARBA" id="ARBA00009541"/>
    </source>
</evidence>
<comment type="pathway">
    <text evidence="10">Carbohydrate degradation.</text>
</comment>
<evidence type="ECO:0000256" key="7">
    <source>
        <dbReference type="ARBA" id="ARBA00013188"/>
    </source>
</evidence>
<dbReference type="PROSITE" id="PS01086">
    <property type="entry name" value="RIBUL_P_3_EPIMER_2"/>
    <property type="match status" value="1"/>
</dbReference>
<comment type="cofactor">
    <cofactor evidence="3">
        <name>Co(2+)</name>
        <dbReference type="ChEBI" id="CHEBI:48828"/>
    </cofactor>
</comment>
<feature type="binding site" evidence="10 14">
    <location>
        <begin position="199"/>
        <end position="200"/>
    </location>
    <ligand>
        <name>substrate</name>
    </ligand>
</feature>
<keyword evidence="16" id="KW-1185">Reference proteome</keyword>
<gene>
    <name evidence="10" type="primary">rpe</name>
    <name evidence="15" type="ORF">CRV10_02505</name>
</gene>
<dbReference type="FunFam" id="3.20.20.70:FF:000004">
    <property type="entry name" value="Ribulose-phosphate 3-epimerase"/>
    <property type="match status" value="1"/>
</dbReference>
<evidence type="ECO:0000256" key="9">
    <source>
        <dbReference type="ARBA" id="ARBA00023235"/>
    </source>
</evidence>
<evidence type="ECO:0000256" key="3">
    <source>
        <dbReference type="ARBA" id="ARBA00001941"/>
    </source>
</evidence>
<evidence type="ECO:0000313" key="15">
    <source>
        <dbReference type="EMBL" id="PPI86477.1"/>
    </source>
</evidence>
<feature type="binding site" evidence="10 14">
    <location>
        <position position="68"/>
    </location>
    <ligand>
        <name>substrate</name>
    </ligand>
</feature>
<comment type="similarity">
    <text evidence="6 10 11">Belongs to the ribulose-phosphate 3-epimerase family.</text>
</comment>
<comment type="cofactor">
    <cofactor evidence="4">
        <name>Zn(2+)</name>
        <dbReference type="ChEBI" id="CHEBI:29105"/>
    </cofactor>
</comment>
<dbReference type="Proteomes" id="UP000296144">
    <property type="component" value="Unassembled WGS sequence"/>
</dbReference>
<dbReference type="EMBL" id="PDKU01000003">
    <property type="protein sequence ID" value="PPI86477.1"/>
    <property type="molecule type" value="Genomic_DNA"/>
</dbReference>
<feature type="binding site" evidence="10 13">
    <location>
        <position position="36"/>
    </location>
    <ligand>
        <name>a divalent metal cation</name>
        <dbReference type="ChEBI" id="CHEBI:60240"/>
    </ligand>
</feature>
<feature type="binding site" evidence="10 14">
    <location>
        <position position="9"/>
    </location>
    <ligand>
        <name>substrate</name>
    </ligand>
</feature>
<dbReference type="GO" id="GO:0046872">
    <property type="term" value="F:metal ion binding"/>
    <property type="evidence" value="ECO:0007669"/>
    <property type="project" value="UniProtKB-UniRule"/>
</dbReference>
<comment type="cofactor">
    <cofactor evidence="2">
        <name>Mn(2+)</name>
        <dbReference type="ChEBI" id="CHEBI:29035"/>
    </cofactor>
</comment>
<protein>
    <recommendedName>
        <fullName evidence="7 10">Ribulose-phosphate 3-epimerase</fullName>
        <ecNumber evidence="7 10">5.1.3.1</ecNumber>
    </recommendedName>
</protein>
<dbReference type="NCBIfam" id="NF004076">
    <property type="entry name" value="PRK05581.1-4"/>
    <property type="match status" value="1"/>
</dbReference>
<feature type="binding site" evidence="10 13">
    <location>
        <position position="34"/>
    </location>
    <ligand>
        <name>a divalent metal cation</name>
        <dbReference type="ChEBI" id="CHEBI:60240"/>
    </ligand>
</feature>
<evidence type="ECO:0000256" key="12">
    <source>
        <dbReference type="PIRSR" id="PIRSR001461-1"/>
    </source>
</evidence>
<dbReference type="InterPro" id="IPR000056">
    <property type="entry name" value="Ribul_P_3_epim-like"/>
</dbReference>
<keyword evidence="10 11" id="KW-0119">Carbohydrate metabolism</keyword>
<name>A0A2P5SVW2_9GAMM</name>
<dbReference type="GO" id="GO:0005737">
    <property type="term" value="C:cytoplasm"/>
    <property type="evidence" value="ECO:0007669"/>
    <property type="project" value="UniProtKB-ARBA"/>
</dbReference>
<comment type="caution">
    <text evidence="15">The sequence shown here is derived from an EMBL/GenBank/DDBJ whole genome shotgun (WGS) entry which is preliminary data.</text>
</comment>
<dbReference type="RefSeq" id="WP_136130265.1">
    <property type="nucleotide sequence ID" value="NZ_PDKU01000003.1"/>
</dbReference>
<dbReference type="GO" id="GO:0006098">
    <property type="term" value="P:pentose-phosphate shunt"/>
    <property type="evidence" value="ECO:0007669"/>
    <property type="project" value="UniProtKB-UniRule"/>
</dbReference>
<dbReference type="EC" id="5.1.3.1" evidence="7 10"/>
<evidence type="ECO:0000256" key="8">
    <source>
        <dbReference type="ARBA" id="ARBA00022723"/>
    </source>
</evidence>
<dbReference type="Gene3D" id="3.20.20.70">
    <property type="entry name" value="Aldolase class I"/>
    <property type="match status" value="1"/>
</dbReference>
<evidence type="ECO:0000256" key="10">
    <source>
        <dbReference type="HAMAP-Rule" id="MF_02227"/>
    </source>
</evidence>
<comment type="caution">
    <text evidence="10">Lacks conserved residue(s) required for the propagation of feature annotation.</text>
</comment>
<proteinExistence type="inferred from homology"/>
<evidence type="ECO:0000256" key="1">
    <source>
        <dbReference type="ARBA" id="ARBA00001782"/>
    </source>
</evidence>
<dbReference type="PROSITE" id="PS01085">
    <property type="entry name" value="RIBUL_P_3_EPIMER_1"/>
    <property type="match status" value="1"/>
</dbReference>
<dbReference type="GO" id="GO:0004750">
    <property type="term" value="F:D-ribulose-phosphate 3-epimerase activity"/>
    <property type="evidence" value="ECO:0007669"/>
    <property type="project" value="UniProtKB-UniRule"/>
</dbReference>
<evidence type="ECO:0000256" key="2">
    <source>
        <dbReference type="ARBA" id="ARBA00001936"/>
    </source>
</evidence>
<feature type="binding site" evidence="10">
    <location>
        <begin position="177"/>
        <end position="179"/>
    </location>
    <ligand>
        <name>substrate</name>
    </ligand>
</feature>
<feature type="binding site" evidence="10 13">
    <location>
        <position position="177"/>
    </location>
    <ligand>
        <name>a divalent metal cation</name>
        <dbReference type="ChEBI" id="CHEBI:60240"/>
    </ligand>
</feature>
<comment type="function">
    <text evidence="10">Catalyzes the reversible epimerization of D-ribulose 5-phosphate to D-xylulose 5-phosphate.</text>
</comment>
<keyword evidence="13" id="KW-0170">Cobalt</keyword>
<dbReference type="OrthoDB" id="1645589at2"/>
<evidence type="ECO:0000256" key="5">
    <source>
        <dbReference type="ARBA" id="ARBA00001954"/>
    </source>
</evidence>
<keyword evidence="13" id="KW-0862">Zinc</keyword>
<comment type="catalytic activity">
    <reaction evidence="1 10 11">
        <text>D-ribulose 5-phosphate = D-xylulose 5-phosphate</text>
        <dbReference type="Rhea" id="RHEA:13677"/>
        <dbReference type="ChEBI" id="CHEBI:57737"/>
        <dbReference type="ChEBI" id="CHEBI:58121"/>
        <dbReference type="EC" id="5.1.3.1"/>
    </reaction>
</comment>
<dbReference type="NCBIfam" id="TIGR01163">
    <property type="entry name" value="rpe"/>
    <property type="match status" value="1"/>
</dbReference>
<evidence type="ECO:0000256" key="11">
    <source>
        <dbReference type="PIRNR" id="PIRNR001461"/>
    </source>
</evidence>
<dbReference type="PIRSF" id="PIRSF001461">
    <property type="entry name" value="RPE"/>
    <property type="match status" value="1"/>
</dbReference>
<sequence>MSKYLVAPSILSANFAKLGEETTNVLNAGGDVIHFDVMDNHYVPNLTIGPMVLKSLRDYGIAAPIDVHLMVKPVDDLIPEFARVGANYITFHPETSEHVDRTLQIIKENGCKAGLVFNPTTSLNYLDYIMDKLDIILIMSVNPGFSNQSFIPSTLDKLIDARKRIDQSGYNIILEIDGGIKIDNIRKAAEFGANMFVIGSAIFSSNNYKKIINSMRNEIEKVIA</sequence>
<feature type="binding site" evidence="10 13">
    <location>
        <position position="68"/>
    </location>
    <ligand>
        <name>a divalent metal cation</name>
        <dbReference type="ChEBI" id="CHEBI:60240"/>
    </ligand>
</feature>
<dbReference type="PANTHER" id="PTHR11749">
    <property type="entry name" value="RIBULOSE-5-PHOSPHATE-3-EPIMERASE"/>
    <property type="match status" value="1"/>
</dbReference>
<dbReference type="SUPFAM" id="SSF51366">
    <property type="entry name" value="Ribulose-phoshate binding barrel"/>
    <property type="match status" value="1"/>
</dbReference>
<dbReference type="GO" id="GO:0019323">
    <property type="term" value="P:pentose catabolic process"/>
    <property type="evidence" value="ECO:0007669"/>
    <property type="project" value="UniProtKB-UniRule"/>
</dbReference>
<dbReference type="InterPro" id="IPR026019">
    <property type="entry name" value="Ribul_P_3_epim"/>
</dbReference>
<feature type="active site" description="Proton acceptor" evidence="10 12">
    <location>
        <position position="36"/>
    </location>
</feature>
<feature type="binding site" evidence="14">
    <location>
        <position position="179"/>
    </location>
    <ligand>
        <name>substrate</name>
    </ligand>
</feature>